<accession>A0ABD3SRP5</accession>
<dbReference type="InterPro" id="IPR033453">
    <property type="entry name" value="Glyco_hydro_30_TIM-barrel"/>
</dbReference>
<feature type="domain" description="Glycosyl hydrolase family 30 TIM-barrel" evidence="5">
    <location>
        <begin position="117"/>
        <end position="485"/>
    </location>
</feature>
<dbReference type="SUPFAM" id="SSF51445">
    <property type="entry name" value="(Trans)glycosidases"/>
    <property type="match status" value="1"/>
</dbReference>
<reference evidence="6 7" key="1">
    <citation type="submission" date="2024-10" db="EMBL/GenBank/DDBJ databases">
        <title>Updated reference genomes for cyclostephanoid diatoms.</title>
        <authorList>
            <person name="Roberts W.R."/>
            <person name="Alverson A.J."/>
        </authorList>
    </citation>
    <scope>NUCLEOTIDE SEQUENCE [LARGE SCALE GENOMIC DNA]</scope>
    <source>
        <strain evidence="6 7">AJA228-03</strain>
    </source>
</reference>
<protein>
    <recommendedName>
        <fullName evidence="5">Glycosyl hydrolase family 30 TIM-barrel domain-containing protein</fullName>
    </recommendedName>
</protein>
<dbReference type="AlphaFoldDB" id="A0ABD3SRP5"/>
<evidence type="ECO:0000256" key="4">
    <source>
        <dbReference type="SAM" id="MobiDB-lite"/>
    </source>
</evidence>
<gene>
    <name evidence="6" type="ORF">ACHAXA_004746</name>
</gene>
<evidence type="ECO:0000313" key="7">
    <source>
        <dbReference type="Proteomes" id="UP001530377"/>
    </source>
</evidence>
<organism evidence="6 7">
    <name type="scientific">Cyclostephanos tholiformis</name>
    <dbReference type="NCBI Taxonomy" id="382380"/>
    <lineage>
        <taxon>Eukaryota</taxon>
        <taxon>Sar</taxon>
        <taxon>Stramenopiles</taxon>
        <taxon>Ochrophyta</taxon>
        <taxon>Bacillariophyta</taxon>
        <taxon>Coscinodiscophyceae</taxon>
        <taxon>Thalassiosirophycidae</taxon>
        <taxon>Stephanodiscales</taxon>
        <taxon>Stephanodiscaceae</taxon>
        <taxon>Cyclostephanos</taxon>
    </lineage>
</organism>
<keyword evidence="3" id="KW-0378">Hydrolase</keyword>
<feature type="region of interest" description="Disordered" evidence="4">
    <location>
        <begin position="77"/>
        <end position="98"/>
    </location>
</feature>
<keyword evidence="7" id="KW-1185">Reference proteome</keyword>
<keyword evidence="2" id="KW-0732">Signal</keyword>
<comment type="caution">
    <text evidence="6">The sequence shown here is derived from an EMBL/GenBank/DDBJ whole genome shotgun (WGS) entry which is preliminary data.</text>
</comment>
<dbReference type="EMBL" id="JALLPB020000006">
    <property type="protein sequence ID" value="KAL3827271.1"/>
    <property type="molecule type" value="Genomic_DNA"/>
</dbReference>
<evidence type="ECO:0000256" key="3">
    <source>
        <dbReference type="ARBA" id="ARBA00022801"/>
    </source>
</evidence>
<evidence type="ECO:0000256" key="2">
    <source>
        <dbReference type="ARBA" id="ARBA00022729"/>
    </source>
</evidence>
<dbReference type="Pfam" id="PF02055">
    <property type="entry name" value="Glyco_hydro_30"/>
    <property type="match status" value="1"/>
</dbReference>
<dbReference type="PANTHER" id="PTHR11069:SF23">
    <property type="entry name" value="LYSOSOMAL ACID GLUCOSYLCERAMIDASE"/>
    <property type="match status" value="1"/>
</dbReference>
<dbReference type="InterPro" id="IPR001139">
    <property type="entry name" value="Glyco_hydro_30"/>
</dbReference>
<evidence type="ECO:0000259" key="5">
    <source>
        <dbReference type="Pfam" id="PF02055"/>
    </source>
</evidence>
<sequence>MTTIVIAVVGTKWSRSDPNDARDTTYSSRYVDLSPIRPCEILVDGVDDFALIQTSLGEPGAHWSDVTCVRRIVRRRDHDDDDDDGDESHATGHRRRRPSAIIDANYDERAFPDRSPILGFGGAFTESTALNFRSLNDMGREAALELLFGESGLGYSLGRTHINSCDFSVKSYSFDDVEDDFDLDEFDDDVAHDVDVGMVNMMLLATRKVADSFPDESSGGYGMRIVASPWSPPSWMKAPTSNDIDGALHAMNMTGSYSKDVCIRDGVGQDSEYARSWALYFSKFISAYSNHGVDFYGVTVQNEPEFPAPWEACSYDPVSQGEFIANHLGPTLAKLHPNTKILIFDHNKDHMVKWGRYLLSPDHPASKYVSGTAYHWYAGGMDRLLDGAQGAPNMHRFISELDVMNVDRGHVLLNSEACHCPTTGYAGGNIYIAYARASRNAHTILADLAAGSNGFIEWNLILDSIGGPNHLGNLCDSPLLAVPHRAVDSDGRIPDQLDFEVAGHPFGRVNGDGKTREELQAEGSPAKFLDLGIVVQPMYYYVGHITRFVRPGSWAVHALVDSSAGGSKSRTFRPAEADVPGGGVNDLARIGIEATLWPCEGSTRQEWLLNDANQLQVFGHDWLGAPTISCLGRSADGGLGGLMLTTCNVTEGHPGIYDIISIPDQQKVHIVLKNTKVDSKATCLVVQPLRNNGGAYGPRGGAQVNIGSCEEPWAEWIYDSSTGELLSTVFGGEVCLTTGWPFLQVGGFQAKAKKVAVVLNEASESANYVFRNKGKIIATASIPPHSIQTLSFG</sequence>
<comment type="similarity">
    <text evidence="1">Belongs to the glycosyl hydrolase 30 family.</text>
</comment>
<dbReference type="GO" id="GO:0016787">
    <property type="term" value="F:hydrolase activity"/>
    <property type="evidence" value="ECO:0007669"/>
    <property type="project" value="UniProtKB-KW"/>
</dbReference>
<proteinExistence type="inferred from homology"/>
<dbReference type="Proteomes" id="UP001530377">
    <property type="component" value="Unassembled WGS sequence"/>
</dbReference>
<dbReference type="Gene3D" id="3.20.20.80">
    <property type="entry name" value="Glycosidases"/>
    <property type="match status" value="1"/>
</dbReference>
<dbReference type="PANTHER" id="PTHR11069">
    <property type="entry name" value="GLUCOSYLCERAMIDASE"/>
    <property type="match status" value="1"/>
</dbReference>
<evidence type="ECO:0000313" key="6">
    <source>
        <dbReference type="EMBL" id="KAL3827271.1"/>
    </source>
</evidence>
<name>A0ABD3SRP5_9STRA</name>
<evidence type="ECO:0000256" key="1">
    <source>
        <dbReference type="ARBA" id="ARBA00005382"/>
    </source>
</evidence>
<dbReference type="InterPro" id="IPR017853">
    <property type="entry name" value="GH"/>
</dbReference>